<dbReference type="InterPro" id="IPR011706">
    <property type="entry name" value="Cu-oxidase_C"/>
</dbReference>
<dbReference type="SUPFAM" id="SSF49503">
    <property type="entry name" value="Cupredoxins"/>
    <property type="match status" value="3"/>
</dbReference>
<evidence type="ECO:0000259" key="1">
    <source>
        <dbReference type="Pfam" id="PF07731"/>
    </source>
</evidence>
<comment type="caution">
    <text evidence="2">The sequence shown here is derived from an EMBL/GenBank/DDBJ whole genome shotgun (WGS) entry which is preliminary data.</text>
</comment>
<dbReference type="AlphaFoldDB" id="A0A9D7XFF1"/>
<dbReference type="PANTHER" id="PTHR48267:SF1">
    <property type="entry name" value="BILIRUBIN OXIDASE"/>
    <property type="match status" value="1"/>
</dbReference>
<evidence type="ECO:0000313" key="2">
    <source>
        <dbReference type="EMBL" id="MBK9795046.1"/>
    </source>
</evidence>
<dbReference type="Gene3D" id="2.60.40.420">
    <property type="entry name" value="Cupredoxins - blue copper proteins"/>
    <property type="match status" value="3"/>
</dbReference>
<sequence length="745" mass="80479">MISGPGGLSLAKAVPRRSARPLLLSAVALFLVSAQPVLGQATVSNLPTWQSSPVLTKFLEELRAPGKITVALPDGTRTFAGSTKVADHYTIDINEFKDVLHPQLPATTLWGYNPTLALGVGAGAPVVQSHLGGIIIAQRGKPTQITFRNNLPDKHILPVDTSIQGTGVDLTGKPITENRTSTHLHGGLVPWISDGGPFAFWDRTGNKGISMVSNGVLNPTAAPNEAEYYYPNDQSARLMWYHDHAMGITRLNAYAGMATAYIIRDKFEALLVKYFGLPGFVENGGRELPLVFQDKVFQNGNLPTNPDRPFPGAAQGLGNLWYPYDYEEKWGNLDAPTAPLVSVVPEAFGDTMLVNGTAFPKATVDPRRYRFRVLDACNARVLNLQLYEDNGSGLPDFTKPGPSWIVIGTEGGFLARPVVVPSARLNTLTDPAGGRFVLPEAPGGSLIISPGERFDVVVDFNGKGGKKYILFNDAPGPYPNGSPDNDYPNALGIGDTSVLMRFEVKADSPAIAADTPSLLRATTPLAGLDLGIDPPLAGRLPSTPSFFLSWLTASTAPLPIPTRPGITVRQLTLNEGEDGNKRLIQMLGTNIATKPGEFGRPYFDPADLAGSVATETPTNGATEVWQIANLTADTHPIHFHLSNAQILSRRPFDTNAYMLTPVGQPAVPVYFPTIPARGPEATELGWKETVKMHPGEVTTVIMRFTLPKVPFTVPVSPRTGGHEYVWHCHILEHEEHDMMRTLVVK</sequence>
<dbReference type="GO" id="GO:0016491">
    <property type="term" value="F:oxidoreductase activity"/>
    <property type="evidence" value="ECO:0007669"/>
    <property type="project" value="InterPro"/>
</dbReference>
<dbReference type="CDD" id="cd13844">
    <property type="entry name" value="CuRO_1_BOD_CotA_like"/>
    <property type="match status" value="1"/>
</dbReference>
<organism evidence="2 3">
    <name type="scientific">Candidatus Geothrix skivensis</name>
    <dbReference type="NCBI Taxonomy" id="2954439"/>
    <lineage>
        <taxon>Bacteria</taxon>
        <taxon>Pseudomonadati</taxon>
        <taxon>Acidobacteriota</taxon>
        <taxon>Holophagae</taxon>
        <taxon>Holophagales</taxon>
        <taxon>Holophagaceae</taxon>
        <taxon>Geothrix</taxon>
    </lineage>
</organism>
<accession>A0A9D7XFF1</accession>
<gene>
    <name evidence="2" type="ORF">IPP58_00860</name>
</gene>
<proteinExistence type="predicted"/>
<name>A0A9D7XFF1_9BACT</name>
<dbReference type="InterPro" id="IPR008972">
    <property type="entry name" value="Cupredoxin"/>
</dbReference>
<evidence type="ECO:0000313" key="3">
    <source>
        <dbReference type="Proteomes" id="UP000886657"/>
    </source>
</evidence>
<dbReference type="GO" id="GO:0005507">
    <property type="term" value="F:copper ion binding"/>
    <property type="evidence" value="ECO:0007669"/>
    <property type="project" value="InterPro"/>
</dbReference>
<dbReference type="Proteomes" id="UP000886657">
    <property type="component" value="Unassembled WGS sequence"/>
</dbReference>
<dbReference type="InterPro" id="IPR045087">
    <property type="entry name" value="Cu-oxidase_fam"/>
</dbReference>
<dbReference type="PANTHER" id="PTHR48267">
    <property type="entry name" value="CUPREDOXIN SUPERFAMILY PROTEIN"/>
    <property type="match status" value="1"/>
</dbReference>
<feature type="domain" description="Plastocyanin-like" evidence="1">
    <location>
        <begin position="616"/>
        <end position="745"/>
    </location>
</feature>
<dbReference type="CDD" id="cd13891">
    <property type="entry name" value="CuRO_3_CotA_like"/>
    <property type="match status" value="1"/>
</dbReference>
<dbReference type="Pfam" id="PF07731">
    <property type="entry name" value="Cu-oxidase_2"/>
    <property type="match status" value="1"/>
</dbReference>
<dbReference type="EMBL" id="JADKIO010000002">
    <property type="protein sequence ID" value="MBK9795046.1"/>
    <property type="molecule type" value="Genomic_DNA"/>
</dbReference>
<protein>
    <submittedName>
        <fullName evidence="2">Multicopper oxidase domain-containing protein</fullName>
    </submittedName>
</protein>
<reference evidence="2" key="1">
    <citation type="submission" date="2020-10" db="EMBL/GenBank/DDBJ databases">
        <title>Connecting structure to function with the recovery of over 1000 high-quality activated sludge metagenome-assembled genomes encoding full-length rRNA genes using long-read sequencing.</title>
        <authorList>
            <person name="Singleton C.M."/>
            <person name="Petriglieri F."/>
            <person name="Kristensen J.M."/>
            <person name="Kirkegaard R.H."/>
            <person name="Michaelsen T.Y."/>
            <person name="Andersen M.H."/>
            <person name="Karst S.M."/>
            <person name="Dueholm M.S."/>
            <person name="Nielsen P.H."/>
            <person name="Albertsen M."/>
        </authorList>
    </citation>
    <scope>NUCLEOTIDE SEQUENCE</scope>
    <source>
        <strain evidence="2">Skiv_18-Q3-R9-52_MAXAC.067</strain>
    </source>
</reference>